<dbReference type="InterPro" id="IPR014729">
    <property type="entry name" value="Rossmann-like_a/b/a_fold"/>
</dbReference>
<dbReference type="RefSeq" id="WP_124961018.1">
    <property type="nucleotide sequence ID" value="NZ_RQXU01000020.1"/>
</dbReference>
<evidence type="ECO:0000259" key="1">
    <source>
        <dbReference type="Pfam" id="PF00582"/>
    </source>
</evidence>
<dbReference type="SUPFAM" id="SSF52402">
    <property type="entry name" value="Adenine nucleotide alpha hydrolases-like"/>
    <property type="match status" value="1"/>
</dbReference>
<gene>
    <name evidence="2" type="ORF">EH244_25060</name>
</gene>
<feature type="domain" description="UspA" evidence="1">
    <location>
        <begin position="1"/>
        <end position="130"/>
    </location>
</feature>
<name>A0A3P3EDF8_9BURK</name>
<evidence type="ECO:0000313" key="3">
    <source>
        <dbReference type="Proteomes" id="UP000271590"/>
    </source>
</evidence>
<organism evidence="2 3">
    <name type="scientific">Variovorax beijingensis</name>
    <dbReference type="NCBI Taxonomy" id="2496117"/>
    <lineage>
        <taxon>Bacteria</taxon>
        <taxon>Pseudomonadati</taxon>
        <taxon>Pseudomonadota</taxon>
        <taxon>Betaproteobacteria</taxon>
        <taxon>Burkholderiales</taxon>
        <taxon>Comamonadaceae</taxon>
        <taxon>Variovorax</taxon>
    </lineage>
</organism>
<comment type="caution">
    <text evidence="2">The sequence shown here is derived from an EMBL/GenBank/DDBJ whole genome shotgun (WGS) entry which is preliminary data.</text>
</comment>
<dbReference type="Proteomes" id="UP000271590">
    <property type="component" value="Unassembled WGS sequence"/>
</dbReference>
<dbReference type="Gene3D" id="3.40.50.620">
    <property type="entry name" value="HUPs"/>
    <property type="match status" value="1"/>
</dbReference>
<proteinExistence type="predicted"/>
<dbReference type="AlphaFoldDB" id="A0A3P3EDF8"/>
<dbReference type="CDD" id="cd00293">
    <property type="entry name" value="USP-like"/>
    <property type="match status" value="1"/>
</dbReference>
<evidence type="ECO:0000313" key="2">
    <source>
        <dbReference type="EMBL" id="RRH83732.1"/>
    </source>
</evidence>
<sequence length="144" mass="15544">MRRRILVPIDPTEPARTRSAIEQVVRICRQEPVAVRLLRVQPAVSGHVAMFFDPHELRELQHSAGAEELQLARNLLALAGVSCTSTVVIGRSAESIVSAARDFGCDRIVLGRNEPGLAGRIFGSLAQQVRQLLGASGDLQVIGS</sequence>
<accession>A0A3P3EDF8</accession>
<reference evidence="2 3" key="1">
    <citation type="submission" date="2018-11" db="EMBL/GenBank/DDBJ databases">
        <title>The genome of Variovorax sp T529.</title>
        <authorList>
            <person name="Gao J."/>
        </authorList>
    </citation>
    <scope>NUCLEOTIDE SEQUENCE [LARGE SCALE GENOMIC DNA]</scope>
    <source>
        <strain evidence="2 3">T529</strain>
    </source>
</reference>
<dbReference type="Pfam" id="PF00582">
    <property type="entry name" value="Usp"/>
    <property type="match status" value="1"/>
</dbReference>
<dbReference type="EMBL" id="RQXU01000020">
    <property type="protein sequence ID" value="RRH83732.1"/>
    <property type="molecule type" value="Genomic_DNA"/>
</dbReference>
<protein>
    <submittedName>
        <fullName evidence="2">Universal stress protein</fullName>
    </submittedName>
</protein>
<dbReference type="InterPro" id="IPR006016">
    <property type="entry name" value="UspA"/>
</dbReference>